<dbReference type="Pfam" id="PF04205">
    <property type="entry name" value="FMN_bind"/>
    <property type="match status" value="1"/>
</dbReference>
<dbReference type="AlphaFoldDB" id="A0A2K9LR10"/>
<evidence type="ECO:0000313" key="3">
    <source>
        <dbReference type="Proteomes" id="UP000235116"/>
    </source>
</evidence>
<dbReference type="Proteomes" id="UP000235116">
    <property type="component" value="Chromosome"/>
</dbReference>
<dbReference type="EMBL" id="CP022684">
    <property type="protein sequence ID" value="AUM13895.1"/>
    <property type="molecule type" value="Genomic_DNA"/>
</dbReference>
<protein>
    <recommendedName>
        <fullName evidence="1">FMN-binding domain-containing protein</fullName>
    </recommendedName>
</protein>
<keyword evidence="3" id="KW-1185">Reference proteome</keyword>
<feature type="domain" description="FMN-binding" evidence="1">
    <location>
        <begin position="93"/>
        <end position="172"/>
    </location>
</feature>
<dbReference type="RefSeq" id="WP_101895270.1">
    <property type="nucleotide sequence ID" value="NZ_CP022684.1"/>
</dbReference>
<reference evidence="3" key="1">
    <citation type="submission" date="2017-08" db="EMBL/GenBank/DDBJ databases">
        <title>Direct submision.</title>
        <authorList>
            <person name="Kim S.-J."/>
            <person name="Rhee S.-K."/>
        </authorList>
    </citation>
    <scope>NUCLEOTIDE SEQUENCE [LARGE SCALE GENOMIC DNA]</scope>
    <source>
        <strain evidence="3">GI5</strain>
    </source>
</reference>
<proteinExistence type="predicted"/>
<gene>
    <name evidence="2" type="ORF">Kalk_16315</name>
</gene>
<organism evidence="2 3">
    <name type="scientific">Ketobacter alkanivorans</name>
    <dbReference type="NCBI Taxonomy" id="1917421"/>
    <lineage>
        <taxon>Bacteria</taxon>
        <taxon>Pseudomonadati</taxon>
        <taxon>Pseudomonadota</taxon>
        <taxon>Gammaproteobacteria</taxon>
        <taxon>Pseudomonadales</taxon>
        <taxon>Ketobacteraceae</taxon>
        <taxon>Ketobacter</taxon>
    </lineage>
</organism>
<dbReference type="OrthoDB" id="9778782at2"/>
<evidence type="ECO:0000313" key="2">
    <source>
        <dbReference type="EMBL" id="AUM13895.1"/>
    </source>
</evidence>
<name>A0A2K9LR10_9GAMM</name>
<accession>A0A2K9LR10</accession>
<dbReference type="SMART" id="SM00900">
    <property type="entry name" value="FMN_bind"/>
    <property type="match status" value="1"/>
</dbReference>
<sequence>MRQFVGVILFGLILNLAVVAQGMALGIPQIQHLSKDDFLSSAFSGGEPGWKMLRLNRELKQRVQAILTHRYPASRIRYWHKDQRTAWIIDEIGKEQPITIGVVVEHDRIVQLKILVYREERGGEVHQEFFTRQFINAQRQNDGISRHIDGITGATLSVDAVTRVAALALMLHHSVHTQLAINP</sequence>
<evidence type="ECO:0000259" key="1">
    <source>
        <dbReference type="SMART" id="SM00900"/>
    </source>
</evidence>
<dbReference type="GO" id="GO:0016020">
    <property type="term" value="C:membrane"/>
    <property type="evidence" value="ECO:0007669"/>
    <property type="project" value="InterPro"/>
</dbReference>
<dbReference type="InterPro" id="IPR007329">
    <property type="entry name" value="FMN-bd"/>
</dbReference>
<dbReference type="GO" id="GO:0010181">
    <property type="term" value="F:FMN binding"/>
    <property type="evidence" value="ECO:0007669"/>
    <property type="project" value="InterPro"/>
</dbReference>
<dbReference type="KEGG" id="kak:Kalk_16315"/>